<organism evidence="2 3">
    <name type="scientific">Vibrio ruber (strain DSM 16370 / JCM 11486 / BCRC 17186 / CECT 7878 / LMG 23124 / VR1)</name>
    <dbReference type="NCBI Taxonomy" id="1123498"/>
    <lineage>
        <taxon>Bacteria</taxon>
        <taxon>Pseudomonadati</taxon>
        <taxon>Pseudomonadota</taxon>
        <taxon>Gammaproteobacteria</taxon>
        <taxon>Vibrionales</taxon>
        <taxon>Vibrionaceae</taxon>
        <taxon>Vibrio</taxon>
    </lineage>
</organism>
<protein>
    <submittedName>
        <fullName evidence="2">Uncharacterized protein</fullName>
    </submittedName>
</protein>
<keyword evidence="1" id="KW-0812">Transmembrane</keyword>
<name>A0A1R4L9S0_VIBR1</name>
<keyword evidence="3" id="KW-1185">Reference proteome</keyword>
<dbReference type="Proteomes" id="UP000188276">
    <property type="component" value="Unassembled WGS sequence"/>
</dbReference>
<dbReference type="STRING" id="1123498.VR7878_00212"/>
<dbReference type="AlphaFoldDB" id="A0A1R4L9S0"/>
<gene>
    <name evidence="2" type="ORF">VR7878_00212</name>
</gene>
<feature type="transmembrane region" description="Helical" evidence="1">
    <location>
        <begin position="40"/>
        <end position="60"/>
    </location>
</feature>
<sequence length="213" mass="25106">MFLAKLYVPCESSLRNKIPDKITTDMINVQSLLRATGTKVFLLFLLVLTLSLWLASHYLLTYQNKEMDWEWYDIGGVQVTRTTDTHQLLFRRVYPFQQAVIFTSLTLDNRFDLFTIFRHSCSPDQAYHVIVNSDKGSTQQPLICDENGRELSFRLVMATPHPLTMTFDRQSVTFQPSHWALAFLKKDQFIQKNKHYFCTKKHFDACEYEWSRD</sequence>
<evidence type="ECO:0000256" key="1">
    <source>
        <dbReference type="SAM" id="Phobius"/>
    </source>
</evidence>
<evidence type="ECO:0000313" key="2">
    <source>
        <dbReference type="EMBL" id="SJN53179.1"/>
    </source>
</evidence>
<reference evidence="3" key="1">
    <citation type="submission" date="2017-02" db="EMBL/GenBank/DDBJ databases">
        <authorList>
            <person name="Rodrigo-Torres L."/>
            <person name="Arahal R.D."/>
            <person name="Lucena T."/>
        </authorList>
    </citation>
    <scope>NUCLEOTIDE SEQUENCE [LARGE SCALE GENOMIC DNA]</scope>
    <source>
        <strain evidence="3">CECT 7878</strain>
    </source>
</reference>
<accession>A0A1R4L9S0</accession>
<dbReference type="EMBL" id="FULE01000005">
    <property type="protein sequence ID" value="SJN53179.1"/>
    <property type="molecule type" value="Genomic_DNA"/>
</dbReference>
<proteinExistence type="predicted"/>
<keyword evidence="1" id="KW-1133">Transmembrane helix</keyword>
<evidence type="ECO:0000313" key="3">
    <source>
        <dbReference type="Proteomes" id="UP000188276"/>
    </source>
</evidence>
<keyword evidence="1" id="KW-0472">Membrane</keyword>